<dbReference type="NCBIfam" id="TIGR00229">
    <property type="entry name" value="sensory_box"/>
    <property type="match status" value="1"/>
</dbReference>
<organism evidence="19 20">
    <name type="scientific">Pedobacter nutrimenti</name>
    <dbReference type="NCBI Taxonomy" id="1241337"/>
    <lineage>
        <taxon>Bacteria</taxon>
        <taxon>Pseudomonadati</taxon>
        <taxon>Bacteroidota</taxon>
        <taxon>Sphingobacteriia</taxon>
        <taxon>Sphingobacteriales</taxon>
        <taxon>Sphingobacteriaceae</taxon>
        <taxon>Pedobacter</taxon>
    </lineage>
</organism>
<dbReference type="PROSITE" id="PS50113">
    <property type="entry name" value="PAC"/>
    <property type="match status" value="1"/>
</dbReference>
<evidence type="ECO:0000313" key="20">
    <source>
        <dbReference type="Proteomes" id="UP000248198"/>
    </source>
</evidence>
<keyword evidence="20" id="KW-1185">Reference proteome</keyword>
<dbReference type="SUPFAM" id="SSF55874">
    <property type="entry name" value="ATPase domain of HSP90 chaperone/DNA topoisomerase II/histidine kinase"/>
    <property type="match status" value="1"/>
</dbReference>
<evidence type="ECO:0000256" key="15">
    <source>
        <dbReference type="SAM" id="Coils"/>
    </source>
</evidence>
<dbReference type="InterPro" id="IPR003661">
    <property type="entry name" value="HisK_dim/P_dom"/>
</dbReference>
<evidence type="ECO:0000256" key="10">
    <source>
        <dbReference type="ARBA" id="ARBA00022989"/>
    </source>
</evidence>
<dbReference type="GO" id="GO:0000156">
    <property type="term" value="F:phosphorelay response regulator activity"/>
    <property type="evidence" value="ECO:0007669"/>
    <property type="project" value="TreeGrafter"/>
</dbReference>
<evidence type="ECO:0000256" key="14">
    <source>
        <dbReference type="ARBA" id="ARBA00070616"/>
    </source>
</evidence>
<dbReference type="GO" id="GO:0007234">
    <property type="term" value="P:osmosensory signaling via phosphorelay pathway"/>
    <property type="evidence" value="ECO:0007669"/>
    <property type="project" value="TreeGrafter"/>
</dbReference>
<feature type="domain" description="PAS" evidence="17">
    <location>
        <begin position="3"/>
        <end position="56"/>
    </location>
</feature>
<dbReference type="CDD" id="cd00130">
    <property type="entry name" value="PAS"/>
    <property type="match status" value="1"/>
</dbReference>
<dbReference type="SMART" id="SM00388">
    <property type="entry name" value="HisKA"/>
    <property type="match status" value="1"/>
</dbReference>
<dbReference type="SUPFAM" id="SSF47384">
    <property type="entry name" value="Homodimeric domain of signal transducing histidine kinase"/>
    <property type="match status" value="1"/>
</dbReference>
<dbReference type="CDD" id="cd00075">
    <property type="entry name" value="HATPase"/>
    <property type="match status" value="1"/>
</dbReference>
<keyword evidence="4" id="KW-0597">Phosphoprotein</keyword>
<keyword evidence="9" id="KW-0067">ATP-binding</keyword>
<feature type="domain" description="Histidine kinase" evidence="16">
    <location>
        <begin position="180"/>
        <end position="394"/>
    </location>
</feature>
<evidence type="ECO:0000256" key="13">
    <source>
        <dbReference type="ARBA" id="ARBA00059827"/>
    </source>
</evidence>
<comment type="function">
    <text evidence="13">Putative oxygen sensor; modulates the activity of FixJ, a transcriptional activator of nitrogen fixation fixK gene. FixL probably acts as a kinase that phosphorylates FixJ.</text>
</comment>
<feature type="domain" description="PAC" evidence="18">
    <location>
        <begin position="80"/>
        <end position="130"/>
    </location>
</feature>
<keyword evidence="15" id="KW-0175">Coiled coil</keyword>
<dbReference type="SUPFAM" id="SSF55785">
    <property type="entry name" value="PYP-like sensor domain (PAS domain)"/>
    <property type="match status" value="1"/>
</dbReference>
<evidence type="ECO:0000256" key="12">
    <source>
        <dbReference type="ARBA" id="ARBA00023136"/>
    </source>
</evidence>
<name>A0A318U6K1_9SPHI</name>
<dbReference type="Pfam" id="PF02518">
    <property type="entry name" value="HATPase_c"/>
    <property type="match status" value="1"/>
</dbReference>
<dbReference type="RefSeq" id="WP_110834552.1">
    <property type="nucleotide sequence ID" value="NZ_QKLU01000011.1"/>
</dbReference>
<evidence type="ECO:0000256" key="5">
    <source>
        <dbReference type="ARBA" id="ARBA00022679"/>
    </source>
</evidence>
<dbReference type="Gene3D" id="1.10.287.130">
    <property type="match status" value="1"/>
</dbReference>
<dbReference type="InterPro" id="IPR036890">
    <property type="entry name" value="HATPase_C_sf"/>
</dbReference>
<dbReference type="FunFam" id="3.30.450.20:FF:000060">
    <property type="entry name" value="Sensor protein FixL"/>
    <property type="match status" value="1"/>
</dbReference>
<evidence type="ECO:0000256" key="9">
    <source>
        <dbReference type="ARBA" id="ARBA00022840"/>
    </source>
</evidence>
<dbReference type="Proteomes" id="UP000248198">
    <property type="component" value="Unassembled WGS sequence"/>
</dbReference>
<comment type="subcellular location">
    <subcellularLocation>
        <location evidence="2">Membrane</location>
        <topology evidence="2">Multi-pass membrane protein</topology>
    </subcellularLocation>
</comment>
<dbReference type="CDD" id="cd00082">
    <property type="entry name" value="HisKA"/>
    <property type="match status" value="1"/>
</dbReference>
<dbReference type="SMART" id="SM00387">
    <property type="entry name" value="HATPase_c"/>
    <property type="match status" value="1"/>
</dbReference>
<protein>
    <recommendedName>
        <fullName evidence="14">Sensor protein FixL</fullName>
        <ecNumber evidence="3">2.7.13.3</ecNumber>
    </recommendedName>
</protein>
<dbReference type="InterPro" id="IPR000014">
    <property type="entry name" value="PAS"/>
</dbReference>
<reference evidence="19 20" key="1">
    <citation type="submission" date="2018-06" db="EMBL/GenBank/DDBJ databases">
        <title>Genomic Encyclopedia of Archaeal and Bacterial Type Strains, Phase II (KMG-II): from individual species to whole genera.</title>
        <authorList>
            <person name="Goeker M."/>
        </authorList>
    </citation>
    <scope>NUCLEOTIDE SEQUENCE [LARGE SCALE GENOMIC DNA]</scope>
    <source>
        <strain evidence="19 20">DSM 27372</strain>
    </source>
</reference>
<evidence type="ECO:0000256" key="7">
    <source>
        <dbReference type="ARBA" id="ARBA00022741"/>
    </source>
</evidence>
<evidence type="ECO:0000259" key="18">
    <source>
        <dbReference type="PROSITE" id="PS50113"/>
    </source>
</evidence>
<evidence type="ECO:0000259" key="17">
    <source>
        <dbReference type="PROSITE" id="PS50112"/>
    </source>
</evidence>
<comment type="caution">
    <text evidence="19">The sequence shown here is derived from an EMBL/GenBank/DDBJ whole genome shotgun (WGS) entry which is preliminary data.</text>
</comment>
<dbReference type="GO" id="GO:0000155">
    <property type="term" value="F:phosphorelay sensor kinase activity"/>
    <property type="evidence" value="ECO:0007669"/>
    <property type="project" value="InterPro"/>
</dbReference>
<dbReference type="GO" id="GO:0030295">
    <property type="term" value="F:protein kinase activator activity"/>
    <property type="evidence" value="ECO:0007669"/>
    <property type="project" value="TreeGrafter"/>
</dbReference>
<dbReference type="SMART" id="SM00091">
    <property type="entry name" value="PAS"/>
    <property type="match status" value="1"/>
</dbReference>
<comment type="catalytic activity">
    <reaction evidence="1">
        <text>ATP + protein L-histidine = ADP + protein N-phospho-L-histidine.</text>
        <dbReference type="EC" id="2.7.13.3"/>
    </reaction>
</comment>
<dbReference type="Gene3D" id="3.30.565.10">
    <property type="entry name" value="Histidine kinase-like ATPase, C-terminal domain"/>
    <property type="match status" value="1"/>
</dbReference>
<evidence type="ECO:0000256" key="4">
    <source>
        <dbReference type="ARBA" id="ARBA00022553"/>
    </source>
</evidence>
<keyword evidence="10" id="KW-1133">Transmembrane helix</keyword>
<dbReference type="InterPro" id="IPR050351">
    <property type="entry name" value="BphY/WalK/GraS-like"/>
</dbReference>
<dbReference type="InterPro" id="IPR013767">
    <property type="entry name" value="PAS_fold"/>
</dbReference>
<keyword evidence="11" id="KW-0902">Two-component regulatory system</keyword>
<gene>
    <name evidence="19" type="ORF">B0O44_11159</name>
</gene>
<accession>A0A318U6K1</accession>
<evidence type="ECO:0000256" key="6">
    <source>
        <dbReference type="ARBA" id="ARBA00022692"/>
    </source>
</evidence>
<dbReference type="Gene3D" id="3.30.450.20">
    <property type="entry name" value="PAS domain"/>
    <property type="match status" value="1"/>
</dbReference>
<evidence type="ECO:0000313" key="19">
    <source>
        <dbReference type="EMBL" id="PYF68881.1"/>
    </source>
</evidence>
<evidence type="ECO:0000256" key="3">
    <source>
        <dbReference type="ARBA" id="ARBA00012438"/>
    </source>
</evidence>
<keyword evidence="7" id="KW-0547">Nucleotide-binding</keyword>
<sequence>MEKARLLNAIIETAIDGIITIDERGIIESLNPAALRLFGYQLEEVIGKNIKVLMPEPDKGAHDGYIHRYQSTGEKRIIGKGREVRGLRKDGSTFPFRLAVSEVQYQERKIFTGFIHDLSREKEAEERLREYAAELEELVEERTKSLKKTVVALREAKEEVSLSLEKEKELNQMKSRFVSMASHEFRTPLSSIQLSASLIEKYAQPFENKHIEKHVSKIKNAVGNLTTILNDFLSLERLEAGRVEPNFSSFDLVKLAEEITEEMQMIAKQDQNIIYQHTGLESTVYLDLNLLKNCMINLIGNAIKYSGEHTFIEFNTEISDEQCVVTIKDNGIGIPDADQVHLFQPFFRAHNTGNIPGTGLGLNIVLRYATLMNGTVHFESNINSGTTFVLSFNK</sequence>
<evidence type="ECO:0000256" key="1">
    <source>
        <dbReference type="ARBA" id="ARBA00000085"/>
    </source>
</evidence>
<proteinExistence type="predicted"/>
<dbReference type="InterPro" id="IPR004358">
    <property type="entry name" value="Sig_transdc_His_kin-like_C"/>
</dbReference>
<dbReference type="EC" id="2.7.13.3" evidence="3"/>
<dbReference type="Pfam" id="PF00989">
    <property type="entry name" value="PAS"/>
    <property type="match status" value="1"/>
</dbReference>
<dbReference type="InterPro" id="IPR003594">
    <property type="entry name" value="HATPase_dom"/>
</dbReference>
<evidence type="ECO:0000256" key="8">
    <source>
        <dbReference type="ARBA" id="ARBA00022777"/>
    </source>
</evidence>
<keyword evidence="5" id="KW-0808">Transferase</keyword>
<evidence type="ECO:0000256" key="11">
    <source>
        <dbReference type="ARBA" id="ARBA00023012"/>
    </source>
</evidence>
<dbReference type="PROSITE" id="PS50112">
    <property type="entry name" value="PAS"/>
    <property type="match status" value="1"/>
</dbReference>
<dbReference type="InterPro" id="IPR036097">
    <property type="entry name" value="HisK_dim/P_sf"/>
</dbReference>
<dbReference type="PRINTS" id="PR00344">
    <property type="entry name" value="BCTRLSENSOR"/>
</dbReference>
<keyword evidence="8" id="KW-0418">Kinase</keyword>
<dbReference type="InterPro" id="IPR005467">
    <property type="entry name" value="His_kinase_dom"/>
</dbReference>
<dbReference type="GO" id="GO:0016020">
    <property type="term" value="C:membrane"/>
    <property type="evidence" value="ECO:0007669"/>
    <property type="project" value="UniProtKB-SubCell"/>
</dbReference>
<dbReference type="PANTHER" id="PTHR42878">
    <property type="entry name" value="TWO-COMPONENT HISTIDINE KINASE"/>
    <property type="match status" value="1"/>
</dbReference>
<feature type="coiled-coil region" evidence="15">
    <location>
        <begin position="118"/>
        <end position="173"/>
    </location>
</feature>
<evidence type="ECO:0000256" key="2">
    <source>
        <dbReference type="ARBA" id="ARBA00004141"/>
    </source>
</evidence>
<evidence type="ECO:0000259" key="16">
    <source>
        <dbReference type="PROSITE" id="PS50109"/>
    </source>
</evidence>
<dbReference type="EMBL" id="QKLU01000011">
    <property type="protein sequence ID" value="PYF68881.1"/>
    <property type="molecule type" value="Genomic_DNA"/>
</dbReference>
<dbReference type="AlphaFoldDB" id="A0A318U6K1"/>
<dbReference type="GO" id="GO:0006355">
    <property type="term" value="P:regulation of DNA-templated transcription"/>
    <property type="evidence" value="ECO:0007669"/>
    <property type="project" value="InterPro"/>
</dbReference>
<dbReference type="InterPro" id="IPR000700">
    <property type="entry name" value="PAS-assoc_C"/>
</dbReference>
<keyword evidence="12" id="KW-0472">Membrane</keyword>
<dbReference type="PANTHER" id="PTHR42878:SF7">
    <property type="entry name" value="SENSOR HISTIDINE KINASE GLRK"/>
    <property type="match status" value="1"/>
</dbReference>
<dbReference type="GO" id="GO:0005524">
    <property type="term" value="F:ATP binding"/>
    <property type="evidence" value="ECO:0007669"/>
    <property type="project" value="UniProtKB-KW"/>
</dbReference>
<keyword evidence="6" id="KW-0812">Transmembrane</keyword>
<dbReference type="OrthoDB" id="9808408at2"/>
<dbReference type="PROSITE" id="PS50109">
    <property type="entry name" value="HIS_KIN"/>
    <property type="match status" value="1"/>
</dbReference>
<dbReference type="Pfam" id="PF00512">
    <property type="entry name" value="HisKA"/>
    <property type="match status" value="1"/>
</dbReference>
<dbReference type="InterPro" id="IPR035965">
    <property type="entry name" value="PAS-like_dom_sf"/>
</dbReference>